<dbReference type="GO" id="GO:0015031">
    <property type="term" value="P:protein transport"/>
    <property type="evidence" value="ECO:0007669"/>
    <property type="project" value="UniProtKB-UniRule"/>
</dbReference>
<keyword evidence="2 3" id="KW-0539">Nucleus</keyword>
<dbReference type="AlphaFoldDB" id="A0A067N149"/>
<evidence type="ECO:0000313" key="6">
    <source>
        <dbReference type="Proteomes" id="UP000027195"/>
    </source>
</evidence>
<dbReference type="InterPro" id="IPR038422">
    <property type="entry name" value="Cut8/Sts1_sf"/>
</dbReference>
<dbReference type="InterPro" id="IPR013868">
    <property type="entry name" value="Cut8/Sts1_fam"/>
</dbReference>
<comment type="subunit">
    <text evidence="3">Binds the proteasome.</text>
</comment>
<sequence length="403" mass="44099">MANVYSPIQQHIPFPNQPVAHSPSPLGFGFGLHGFPSSSLPSPAHHHPLAQSPSAPRIHVPPRQSTKRRHEVEEDAENDGSLGGDTMMNTRSPSPLAEKPKRMIAKRLRVAQTETAKGKSVDDGSSGQDDNIDVGVLLASLPPQSLLPLLNSVLSHQPNLKPLIISLIPRPTLETALQAVATAARKVRDAYPYSQPNTTPSLSFGFGSANSPHSSHSASHMQNNGGMREPYIRSRLRPSVAEFVSTALSYLSYFSSTQAPAPAQNNRHATAPAPPQHSPPHPSETFTYLYTLVSNIQRLPPLARSLIYADSPQLAQRLAQEWSGWVNHVDQEVNQRGGMFSGEVAQGWERALDEMVNWEERDRSENSNAPVGMKIIRDRWVNRVGWLIGKHAVNAGGMDEDEL</sequence>
<evidence type="ECO:0000256" key="1">
    <source>
        <dbReference type="ARBA" id="ARBA00006199"/>
    </source>
</evidence>
<evidence type="ECO:0000256" key="3">
    <source>
        <dbReference type="RuleBase" id="RU368013"/>
    </source>
</evidence>
<dbReference type="GO" id="GO:0031965">
    <property type="term" value="C:nuclear membrane"/>
    <property type="evidence" value="ECO:0007669"/>
    <property type="project" value="TreeGrafter"/>
</dbReference>
<dbReference type="GO" id="GO:0071630">
    <property type="term" value="P:nuclear protein quality control by the ubiquitin-proteasome system"/>
    <property type="evidence" value="ECO:0007669"/>
    <property type="project" value="UniProtKB-UniRule"/>
</dbReference>
<dbReference type="Proteomes" id="UP000027195">
    <property type="component" value="Unassembled WGS sequence"/>
</dbReference>
<gene>
    <name evidence="5" type="ORF">BOTBODRAFT_26696</name>
</gene>
<dbReference type="PANTHER" id="PTHR28032:SF1">
    <property type="entry name" value="FI02826P"/>
    <property type="match status" value="1"/>
</dbReference>
<dbReference type="HOGENOM" id="CLU_056224_0_0_1"/>
<name>A0A067N149_BOTB1</name>
<comment type="similarity">
    <text evidence="1 3">Belongs to the cut8/STS1 family.</text>
</comment>
<protein>
    <recommendedName>
        <fullName evidence="3">Tethering factor for nuclear proteasome STS1</fullName>
    </recommendedName>
</protein>
<evidence type="ECO:0000256" key="4">
    <source>
        <dbReference type="SAM" id="MobiDB-lite"/>
    </source>
</evidence>
<dbReference type="Gene3D" id="1.20.58.1590">
    <property type="entry name" value="Tethering factor for nuclear proteasome Cut8/Sts1"/>
    <property type="match status" value="1"/>
</dbReference>
<dbReference type="PANTHER" id="PTHR28032">
    <property type="entry name" value="FI02826P"/>
    <property type="match status" value="1"/>
</dbReference>
<dbReference type="InParanoid" id="A0A067N149"/>
<dbReference type="OrthoDB" id="10061064at2759"/>
<dbReference type="STRING" id="930990.A0A067N149"/>
<comment type="subcellular location">
    <subcellularLocation>
        <location evidence="3">Cytoplasm</location>
    </subcellularLocation>
    <subcellularLocation>
        <location evidence="3">Nucleus</location>
    </subcellularLocation>
</comment>
<dbReference type="GO" id="GO:0005737">
    <property type="term" value="C:cytoplasm"/>
    <property type="evidence" value="ECO:0007669"/>
    <property type="project" value="UniProtKB-SubCell"/>
</dbReference>
<keyword evidence="3" id="KW-0963">Cytoplasm</keyword>
<evidence type="ECO:0000313" key="5">
    <source>
        <dbReference type="EMBL" id="KDQ20680.1"/>
    </source>
</evidence>
<proteinExistence type="inferred from homology"/>
<feature type="compositionally biased region" description="Pro residues" evidence="4">
    <location>
        <begin position="272"/>
        <end position="282"/>
    </location>
</feature>
<reference evidence="6" key="1">
    <citation type="journal article" date="2014" name="Proc. Natl. Acad. Sci. U.S.A.">
        <title>Extensive sampling of basidiomycete genomes demonstrates inadequacy of the white-rot/brown-rot paradigm for wood decay fungi.</title>
        <authorList>
            <person name="Riley R."/>
            <person name="Salamov A.A."/>
            <person name="Brown D.W."/>
            <person name="Nagy L.G."/>
            <person name="Floudas D."/>
            <person name="Held B.W."/>
            <person name="Levasseur A."/>
            <person name="Lombard V."/>
            <person name="Morin E."/>
            <person name="Otillar R."/>
            <person name="Lindquist E.A."/>
            <person name="Sun H."/>
            <person name="LaButti K.M."/>
            <person name="Schmutz J."/>
            <person name="Jabbour D."/>
            <person name="Luo H."/>
            <person name="Baker S.E."/>
            <person name="Pisabarro A.G."/>
            <person name="Walton J.D."/>
            <person name="Blanchette R.A."/>
            <person name="Henrissat B."/>
            <person name="Martin F."/>
            <person name="Cullen D."/>
            <person name="Hibbett D.S."/>
            <person name="Grigoriev I.V."/>
        </authorList>
    </citation>
    <scope>NUCLEOTIDE SEQUENCE [LARGE SCALE GENOMIC DNA]</scope>
    <source>
        <strain evidence="6">FD-172 SS1</strain>
    </source>
</reference>
<dbReference type="EMBL" id="KL198017">
    <property type="protein sequence ID" value="KDQ20680.1"/>
    <property type="molecule type" value="Genomic_DNA"/>
</dbReference>
<comment type="function">
    <text evidence="3">Involved in ubiquitin-mediated protein degradation. Regulatory factor in the ubiquitin/proteasome pathway that controls the turnover of proteasome substrates. Targets proteasomes to the nucleus and facilitates the degradation of nuclear proteins.</text>
</comment>
<keyword evidence="6" id="KW-1185">Reference proteome</keyword>
<dbReference type="Pfam" id="PF08559">
    <property type="entry name" value="Cut8"/>
    <property type="match status" value="1"/>
</dbReference>
<feature type="region of interest" description="Disordered" evidence="4">
    <location>
        <begin position="259"/>
        <end position="284"/>
    </location>
</feature>
<dbReference type="GO" id="GO:0031144">
    <property type="term" value="P:proteasome localization"/>
    <property type="evidence" value="ECO:0007669"/>
    <property type="project" value="UniProtKB-UniRule"/>
</dbReference>
<keyword evidence="3" id="KW-0813">Transport</keyword>
<dbReference type="GO" id="GO:0070628">
    <property type="term" value="F:proteasome binding"/>
    <property type="evidence" value="ECO:0007669"/>
    <property type="project" value="TreeGrafter"/>
</dbReference>
<organism evidence="5 6">
    <name type="scientific">Botryobasidium botryosum (strain FD-172 SS1)</name>
    <dbReference type="NCBI Taxonomy" id="930990"/>
    <lineage>
        <taxon>Eukaryota</taxon>
        <taxon>Fungi</taxon>
        <taxon>Dikarya</taxon>
        <taxon>Basidiomycota</taxon>
        <taxon>Agaricomycotina</taxon>
        <taxon>Agaricomycetes</taxon>
        <taxon>Cantharellales</taxon>
        <taxon>Botryobasidiaceae</taxon>
        <taxon>Botryobasidium</taxon>
    </lineage>
</organism>
<evidence type="ECO:0000256" key="2">
    <source>
        <dbReference type="ARBA" id="ARBA00023242"/>
    </source>
</evidence>
<keyword evidence="3" id="KW-0653">Protein transport</keyword>
<feature type="region of interest" description="Disordered" evidence="4">
    <location>
        <begin position="39"/>
        <end position="100"/>
    </location>
</feature>
<feature type="compositionally biased region" description="Low complexity" evidence="4">
    <location>
        <begin position="39"/>
        <end position="56"/>
    </location>
</feature>
<accession>A0A067N149</accession>